<proteinExistence type="predicted"/>
<gene>
    <name evidence="1" type="ORF">NOV72_01806</name>
</gene>
<evidence type="ECO:0000313" key="1">
    <source>
        <dbReference type="EMBL" id="SPB14564.1"/>
    </source>
</evidence>
<protein>
    <recommendedName>
        <fullName evidence="3">TIR domain-containing protein</fullName>
    </recommendedName>
</protein>
<dbReference type="AlphaFoldDB" id="A0A2U3I349"/>
<evidence type="ECO:0008006" key="3">
    <source>
        <dbReference type="Google" id="ProtNLM"/>
    </source>
</evidence>
<dbReference type="Proteomes" id="UP000238169">
    <property type="component" value="Unassembled WGS sequence"/>
</dbReference>
<sequence length="260" mass="28041">MSTKTVWITAFDKEKAGARVAALSQVLKRYGLATQGHFWVDEPEKLAWRAGLDALNAARADLWLILADDAALASPSVRYGLSVFAASLRESRGLGFPVVLSGMTGVASMPAMLGNATVLVESNAAWPAKIVARANMAKAVESLDYRVEVVGEEQLGQWFALGPRAGEWTGVVFGVHGGNAKIDFQAVGPRGKLPEKTVLEYAQEGLTLQVGEREFTAWAVRNRLGPDDAYYARVKGTPEDILFMPYTEDSEASATILPLV</sequence>
<name>A0A2U3I349_9BURK</name>
<dbReference type="RefSeq" id="WP_106854254.1">
    <property type="nucleotide sequence ID" value="NZ_OGTP01000004.1"/>
</dbReference>
<accession>A0A2U3I349</accession>
<evidence type="ECO:0000313" key="2">
    <source>
        <dbReference type="Proteomes" id="UP000238169"/>
    </source>
</evidence>
<reference evidence="2" key="1">
    <citation type="submission" date="2018-01" db="EMBL/GenBank/DDBJ databases">
        <authorList>
            <person name="Peeters C."/>
        </authorList>
    </citation>
    <scope>NUCLEOTIDE SEQUENCE [LARGE SCALE GENOMIC DNA]</scope>
</reference>
<keyword evidence="2" id="KW-1185">Reference proteome</keyword>
<dbReference type="OrthoDB" id="5431200at2"/>
<dbReference type="EMBL" id="OGTP01000004">
    <property type="protein sequence ID" value="SPB14564.1"/>
    <property type="molecule type" value="Genomic_DNA"/>
</dbReference>
<organism evidence="1 2">
    <name type="scientific">Caballeronia novacaledonica</name>
    <dbReference type="NCBI Taxonomy" id="1544861"/>
    <lineage>
        <taxon>Bacteria</taxon>
        <taxon>Pseudomonadati</taxon>
        <taxon>Pseudomonadota</taxon>
        <taxon>Betaproteobacteria</taxon>
        <taxon>Burkholderiales</taxon>
        <taxon>Burkholderiaceae</taxon>
        <taxon>Caballeronia</taxon>
    </lineage>
</organism>